<accession>A0ABY0W653</accession>
<evidence type="ECO:0000313" key="2">
    <source>
        <dbReference type="Proteomes" id="UP000182058"/>
    </source>
</evidence>
<proteinExistence type="predicted"/>
<sequence>MKINTSPSVALKPSISFEAPFHTPAIADINWFTASLLPSPTQTPYIATSDSLIAHPLKQRSALLQELSNTAARALQKVSTSTDPIDMLKSTRAISAFHLETLLSAKMISKTSQAIEKLTNLS</sequence>
<dbReference type="Proteomes" id="UP000182058">
    <property type="component" value="Chromosome I"/>
</dbReference>
<dbReference type="GeneID" id="96622321"/>
<dbReference type="Pfam" id="PF17001">
    <property type="entry name" value="T3SS_basalb_I"/>
    <property type="match status" value="1"/>
</dbReference>
<name>A0ABY0W653_9PSED</name>
<organism evidence="1 2">
    <name type="scientific">Pseudomonas psychrophila</name>
    <dbReference type="NCBI Taxonomy" id="122355"/>
    <lineage>
        <taxon>Bacteria</taxon>
        <taxon>Pseudomonadati</taxon>
        <taxon>Pseudomonadota</taxon>
        <taxon>Gammaproteobacteria</taxon>
        <taxon>Pseudomonadales</taxon>
        <taxon>Pseudomonadaceae</taxon>
        <taxon>Pseudomonas</taxon>
    </lineage>
</organism>
<keyword evidence="2" id="KW-1185">Reference proteome</keyword>
<protein>
    <submittedName>
        <fullName evidence="1">Type III secretion basal body protein I, YscI, HrpB, PscI</fullName>
    </submittedName>
</protein>
<reference evidence="1 2" key="1">
    <citation type="submission" date="2016-10" db="EMBL/GenBank/DDBJ databases">
        <authorList>
            <person name="Varghese N."/>
            <person name="Submissions S."/>
        </authorList>
    </citation>
    <scope>NUCLEOTIDE SEQUENCE [LARGE SCALE GENOMIC DNA]</scope>
    <source>
        <strain evidence="1 2">BS3667</strain>
    </source>
</reference>
<dbReference type="RefSeq" id="WP_082136504.1">
    <property type="nucleotide sequence ID" value="NZ_ATLR01000016.1"/>
</dbReference>
<dbReference type="EMBL" id="LT629795">
    <property type="protein sequence ID" value="SDU74941.1"/>
    <property type="molecule type" value="Genomic_DNA"/>
</dbReference>
<dbReference type="InterPro" id="IPR012670">
    <property type="entry name" value="T3SS_YscI/HrpB"/>
</dbReference>
<evidence type="ECO:0000313" key="1">
    <source>
        <dbReference type="EMBL" id="SDU74941.1"/>
    </source>
</evidence>
<gene>
    <name evidence="1" type="ORF">SAMN04490201_4818</name>
</gene>